<sequence>MSVVYQWPGVTVLQQKFSNPIAENGMLPQQLDRITIAVSEYANPDTRCRPEYLAGNGIVCSRLDIHKRSATAKTCRQCEKSIRNGTVRSGCSDILFAWLPNRFIRIAGSEMLKCDRRRYMGEALSL</sequence>
<evidence type="ECO:0000313" key="1">
    <source>
        <dbReference type="EMBL" id="GBO08360.1"/>
    </source>
</evidence>
<name>A0A4Y2U9V2_ARAVE</name>
<proteinExistence type="predicted"/>
<organism evidence="1 2">
    <name type="scientific">Araneus ventricosus</name>
    <name type="common">Orbweaver spider</name>
    <name type="synonym">Epeira ventricosa</name>
    <dbReference type="NCBI Taxonomy" id="182803"/>
    <lineage>
        <taxon>Eukaryota</taxon>
        <taxon>Metazoa</taxon>
        <taxon>Ecdysozoa</taxon>
        <taxon>Arthropoda</taxon>
        <taxon>Chelicerata</taxon>
        <taxon>Arachnida</taxon>
        <taxon>Araneae</taxon>
        <taxon>Araneomorphae</taxon>
        <taxon>Entelegynae</taxon>
        <taxon>Araneoidea</taxon>
        <taxon>Araneidae</taxon>
        <taxon>Araneus</taxon>
    </lineage>
</organism>
<evidence type="ECO:0000313" key="2">
    <source>
        <dbReference type="Proteomes" id="UP000499080"/>
    </source>
</evidence>
<dbReference type="EMBL" id="BGPR01034125">
    <property type="protein sequence ID" value="GBO08360.1"/>
    <property type="molecule type" value="Genomic_DNA"/>
</dbReference>
<gene>
    <name evidence="1" type="ORF">AVEN_67063_1</name>
</gene>
<accession>A0A4Y2U9V2</accession>
<protein>
    <submittedName>
        <fullName evidence="1">Uncharacterized protein</fullName>
    </submittedName>
</protein>
<dbReference type="AlphaFoldDB" id="A0A4Y2U9V2"/>
<keyword evidence="2" id="KW-1185">Reference proteome</keyword>
<dbReference type="Proteomes" id="UP000499080">
    <property type="component" value="Unassembled WGS sequence"/>
</dbReference>
<reference evidence="1 2" key="1">
    <citation type="journal article" date="2019" name="Sci. Rep.">
        <title>Orb-weaving spider Araneus ventricosus genome elucidates the spidroin gene catalogue.</title>
        <authorList>
            <person name="Kono N."/>
            <person name="Nakamura H."/>
            <person name="Ohtoshi R."/>
            <person name="Moran D.A.P."/>
            <person name="Shinohara A."/>
            <person name="Yoshida Y."/>
            <person name="Fujiwara M."/>
            <person name="Mori M."/>
            <person name="Tomita M."/>
            <person name="Arakawa K."/>
        </authorList>
    </citation>
    <scope>NUCLEOTIDE SEQUENCE [LARGE SCALE GENOMIC DNA]</scope>
</reference>
<comment type="caution">
    <text evidence="1">The sequence shown here is derived from an EMBL/GenBank/DDBJ whole genome shotgun (WGS) entry which is preliminary data.</text>
</comment>